<dbReference type="GO" id="GO:0004252">
    <property type="term" value="F:serine-type endopeptidase activity"/>
    <property type="evidence" value="ECO:0007669"/>
    <property type="project" value="UniProtKB-UniRule"/>
</dbReference>
<dbReference type="Gene3D" id="3.40.50.200">
    <property type="entry name" value="Peptidase S8/S53 domain"/>
    <property type="match status" value="1"/>
</dbReference>
<keyword evidence="9 15" id="KW-0378">Hydrolase</keyword>
<dbReference type="SUPFAM" id="SSF53850">
    <property type="entry name" value="Periplasmic binding protein-like II"/>
    <property type="match status" value="1"/>
</dbReference>
<dbReference type="EMBL" id="SGPK01000232">
    <property type="protein sequence ID" value="THH05863.1"/>
    <property type="molecule type" value="Genomic_DNA"/>
</dbReference>
<dbReference type="EC" id="3.4.14.10" evidence="4"/>
<feature type="chain" id="PRO_5020881802" description="tripeptidyl-peptidase II" evidence="16">
    <location>
        <begin position="21"/>
        <end position="917"/>
    </location>
</feature>
<keyword evidence="7 15" id="KW-0479">Metal-binding</keyword>
<dbReference type="SUPFAM" id="SSF54897">
    <property type="entry name" value="Protease propeptides/inhibitors"/>
    <property type="match status" value="1"/>
</dbReference>
<dbReference type="CDD" id="cd13637">
    <property type="entry name" value="PBP2_Ca3427_like"/>
    <property type="match status" value="1"/>
</dbReference>
<keyword evidence="13" id="KW-0865">Zymogen</keyword>
<dbReference type="SMART" id="SM00944">
    <property type="entry name" value="Pro-kuma_activ"/>
    <property type="match status" value="1"/>
</dbReference>
<comment type="caution">
    <text evidence="18">The sequence shown here is derived from an EMBL/GenBank/DDBJ whole genome shotgun (WGS) entry which is preliminary data.</text>
</comment>
<dbReference type="Proteomes" id="UP000308199">
    <property type="component" value="Unassembled WGS sequence"/>
</dbReference>
<dbReference type="Gene3D" id="3.40.190.10">
    <property type="entry name" value="Periplasmic binding protein-like II"/>
    <property type="match status" value="2"/>
</dbReference>
<dbReference type="GO" id="GO:0005576">
    <property type="term" value="C:extracellular region"/>
    <property type="evidence" value="ECO:0007669"/>
    <property type="project" value="UniProtKB-SubCell"/>
</dbReference>
<dbReference type="CDD" id="cd04056">
    <property type="entry name" value="Peptidases_S53"/>
    <property type="match status" value="1"/>
</dbReference>
<feature type="domain" description="Peptidase S53" evidence="17">
    <location>
        <begin position="225"/>
        <end position="602"/>
    </location>
</feature>
<evidence type="ECO:0000256" key="1">
    <source>
        <dbReference type="ARBA" id="ARBA00001910"/>
    </source>
</evidence>
<comment type="subcellular location">
    <subcellularLocation>
        <location evidence="3">Secreted</location>
        <location evidence="3">Extracellular space</location>
    </subcellularLocation>
</comment>
<dbReference type="FunFam" id="3.40.50.200:FF:000015">
    <property type="entry name" value="Tripeptidyl peptidase A"/>
    <property type="match status" value="1"/>
</dbReference>
<organism evidence="18 19">
    <name type="scientific">Phellinidium pouzarii</name>
    <dbReference type="NCBI Taxonomy" id="167371"/>
    <lineage>
        <taxon>Eukaryota</taxon>
        <taxon>Fungi</taxon>
        <taxon>Dikarya</taxon>
        <taxon>Basidiomycota</taxon>
        <taxon>Agaricomycotina</taxon>
        <taxon>Agaricomycetes</taxon>
        <taxon>Hymenochaetales</taxon>
        <taxon>Hymenochaetaceae</taxon>
        <taxon>Phellinidium</taxon>
    </lineage>
</organism>
<accession>A0A4V3XCH5</accession>
<keyword evidence="5" id="KW-0964">Secreted</keyword>
<feature type="binding site" evidence="15">
    <location>
        <position position="580"/>
    </location>
    <ligand>
        <name>Ca(2+)</name>
        <dbReference type="ChEBI" id="CHEBI:29108"/>
    </ligand>
</feature>
<keyword evidence="10 15" id="KW-0720">Serine protease</keyword>
<evidence type="ECO:0000256" key="5">
    <source>
        <dbReference type="ARBA" id="ARBA00022525"/>
    </source>
</evidence>
<evidence type="ECO:0000256" key="6">
    <source>
        <dbReference type="ARBA" id="ARBA00022670"/>
    </source>
</evidence>
<evidence type="ECO:0000256" key="12">
    <source>
        <dbReference type="ARBA" id="ARBA00023026"/>
    </source>
</evidence>
<feature type="binding site" evidence="15">
    <location>
        <position position="562"/>
    </location>
    <ligand>
        <name>Ca(2+)</name>
        <dbReference type="ChEBI" id="CHEBI:29108"/>
    </ligand>
</feature>
<feature type="binding site" evidence="15">
    <location>
        <position position="582"/>
    </location>
    <ligand>
        <name>Ca(2+)</name>
        <dbReference type="ChEBI" id="CHEBI:29108"/>
    </ligand>
</feature>
<evidence type="ECO:0000256" key="4">
    <source>
        <dbReference type="ARBA" id="ARBA00012462"/>
    </source>
</evidence>
<keyword evidence="11 15" id="KW-0106">Calcium</keyword>
<dbReference type="AlphaFoldDB" id="A0A4V3XCH5"/>
<dbReference type="InterPro" id="IPR054364">
    <property type="entry name" value="Ca3427-like_PBP2"/>
</dbReference>
<dbReference type="InterPro" id="IPR030400">
    <property type="entry name" value="Sedolisin_dom"/>
</dbReference>
<evidence type="ECO:0000256" key="10">
    <source>
        <dbReference type="ARBA" id="ARBA00022825"/>
    </source>
</evidence>
<dbReference type="PANTHER" id="PTHR14218">
    <property type="entry name" value="PROTEASE S8 TRIPEPTIDYL PEPTIDASE I CLN2"/>
    <property type="match status" value="1"/>
</dbReference>
<dbReference type="GO" id="GO:0008240">
    <property type="term" value="F:tripeptidyl-peptidase activity"/>
    <property type="evidence" value="ECO:0007669"/>
    <property type="project" value="UniProtKB-EC"/>
</dbReference>
<feature type="active site" description="Charge relay system" evidence="15">
    <location>
        <position position="301"/>
    </location>
</feature>
<gene>
    <name evidence="18" type="ORF">EW145_g4490</name>
</gene>
<protein>
    <recommendedName>
        <fullName evidence="4">tripeptidyl-peptidase II</fullName>
        <ecNumber evidence="4">3.4.14.10</ecNumber>
    </recommendedName>
</protein>
<dbReference type="PROSITE" id="PS51695">
    <property type="entry name" value="SEDOLISIN"/>
    <property type="match status" value="1"/>
</dbReference>
<dbReference type="GO" id="GO:0006508">
    <property type="term" value="P:proteolysis"/>
    <property type="evidence" value="ECO:0007669"/>
    <property type="project" value="UniProtKB-KW"/>
</dbReference>
<dbReference type="Pfam" id="PF22384">
    <property type="entry name" value="PBP2_Ca3427_like"/>
    <property type="match status" value="1"/>
</dbReference>
<dbReference type="InterPro" id="IPR015366">
    <property type="entry name" value="S53_propep"/>
</dbReference>
<dbReference type="CDD" id="cd11377">
    <property type="entry name" value="Pro-peptidase_S53"/>
    <property type="match status" value="1"/>
</dbReference>
<evidence type="ECO:0000256" key="3">
    <source>
        <dbReference type="ARBA" id="ARBA00004239"/>
    </source>
</evidence>
<dbReference type="OrthoDB" id="409122at2759"/>
<dbReference type="InterPro" id="IPR036852">
    <property type="entry name" value="Peptidase_S8/S53_dom_sf"/>
</dbReference>
<evidence type="ECO:0000256" key="14">
    <source>
        <dbReference type="ARBA" id="ARBA00023180"/>
    </source>
</evidence>
<keyword evidence="6 15" id="KW-0645">Protease</keyword>
<comment type="cofactor">
    <cofactor evidence="15">
        <name>Ca(2+)</name>
        <dbReference type="ChEBI" id="CHEBI:29108"/>
    </cofactor>
    <text evidence="15">Binds 1 Ca(2+) ion per subunit.</text>
</comment>
<keyword evidence="8 16" id="KW-0732">Signal</keyword>
<feature type="signal peptide" evidence="16">
    <location>
        <begin position="1"/>
        <end position="20"/>
    </location>
</feature>
<evidence type="ECO:0000259" key="17">
    <source>
        <dbReference type="PROSITE" id="PS51695"/>
    </source>
</evidence>
<evidence type="ECO:0000256" key="9">
    <source>
        <dbReference type="ARBA" id="ARBA00022801"/>
    </source>
</evidence>
<dbReference type="Pfam" id="PF09286">
    <property type="entry name" value="Pro-kuma_activ"/>
    <property type="match status" value="1"/>
</dbReference>
<dbReference type="InterPro" id="IPR050819">
    <property type="entry name" value="Tripeptidyl-peptidase_I"/>
</dbReference>
<keyword evidence="19" id="KW-1185">Reference proteome</keyword>
<sequence length="917" mass="99575">MTILLELLVYVLSFLSLSLAAPNAASGRSRIKELIAHPRGWVKGDPAPANYIISLRIALPQPNFHVLEQHLYEVSDPAHTRYGQHLSKQEVEVLVAPASESIEIVDEWLVSHGLNVDDFAHSPARDWIEIKVPVSLAEVMLNTEYHIWTHEESGDSSIRTLSYSVPEHIHDHVDLIQPTTWFARMKKQKTTFRWSNQQDVVSPPVNNSKITLPSGISVDASCNTTVTITCLKQLYNAVGFNASATNGNKIGITAYLGQFANIEDLQLFYADQRPDALNTSFNFVSVNGGQNIQNVSEAGDEADLDVEFAFGLTFPTPSTFWSTAGMPPFIPDIQTPTDTNEPYTTWLDFILAQDDIPQTISTSYSDNEQTVPESFARRVCNGFAQLGARGVSLMFGSGDGGVGDGDPDPATQECITNDGRNLTKFMPGFPASCPFVTAVGGTIFIPEVAVDFSGGGFSNFFARPAYQDTVVQAYLAAIPEGTFAGLFNPNGRAIPDVSALADNFRIFFRGQAALIGGTSASSPTFAGFVSLLNDARLSNGLPPLGFLNPFIYSQGQAGLTDITIGNNPGCGTQGFNATVGWDPVTGFGTPNFEKLKELVLQNGPQNWLRCIVLQVCSSNIEVDAHANVMFSVREHFSSPLLQFADADGGQTFTLVECPSGTGQLIARLADDEIDVAIALTDPLIAGIAKGSSAYKLVGSYVSTPLNWAVITGKDSKYNSIQDLKDTTIGISRPGSGSQTMASVMALQQGWDPESVDFKVNNDIHGLIASVNDGSTSAFMWEWFTTKPFRDSGDVRFIGSVPTPWPSWLIAAHPSSTRAPPAVLRVFLTTLSEHVRAFDAPSAREEADVRFIKERFGYPETDIREWLKTVGYPTDCAAIPEDAVLETSVTLVKAGVIHKPEYGYVIDDFVNKEICKLI</sequence>
<evidence type="ECO:0000256" key="13">
    <source>
        <dbReference type="ARBA" id="ARBA00023145"/>
    </source>
</evidence>
<evidence type="ECO:0000313" key="19">
    <source>
        <dbReference type="Proteomes" id="UP000308199"/>
    </source>
</evidence>
<proteinExistence type="predicted"/>
<name>A0A4V3XCH5_9AGAM</name>
<comment type="catalytic activity">
    <reaction evidence="1">
        <text>Release of an N-terminal tripeptide from a polypeptide.</text>
        <dbReference type="EC" id="3.4.14.10"/>
    </reaction>
</comment>
<feature type="active site" description="Charge relay system" evidence="15">
    <location>
        <position position="519"/>
    </location>
</feature>
<evidence type="ECO:0000256" key="7">
    <source>
        <dbReference type="ARBA" id="ARBA00022723"/>
    </source>
</evidence>
<evidence type="ECO:0000256" key="2">
    <source>
        <dbReference type="ARBA" id="ARBA00002451"/>
    </source>
</evidence>
<evidence type="ECO:0000256" key="11">
    <source>
        <dbReference type="ARBA" id="ARBA00022837"/>
    </source>
</evidence>
<feature type="binding site" evidence="15">
    <location>
        <position position="561"/>
    </location>
    <ligand>
        <name>Ca(2+)</name>
        <dbReference type="ChEBI" id="CHEBI:29108"/>
    </ligand>
</feature>
<comment type="function">
    <text evidence="2">Secreted tripeptidyl-peptidase which degrades proteins at acidic pHs and is involved in virulence.</text>
</comment>
<keyword evidence="14" id="KW-0325">Glycoprotein</keyword>
<evidence type="ECO:0000313" key="18">
    <source>
        <dbReference type="EMBL" id="THH05863.1"/>
    </source>
</evidence>
<dbReference type="PANTHER" id="PTHR14218:SF15">
    <property type="entry name" value="TRIPEPTIDYL-PEPTIDASE 1"/>
    <property type="match status" value="1"/>
</dbReference>
<keyword evidence="12" id="KW-0843">Virulence</keyword>
<evidence type="ECO:0000256" key="15">
    <source>
        <dbReference type="PROSITE-ProRule" id="PRU01032"/>
    </source>
</evidence>
<dbReference type="GO" id="GO:0046872">
    <property type="term" value="F:metal ion binding"/>
    <property type="evidence" value="ECO:0007669"/>
    <property type="project" value="UniProtKB-UniRule"/>
</dbReference>
<feature type="active site" description="Charge relay system" evidence="15">
    <location>
        <position position="305"/>
    </location>
</feature>
<evidence type="ECO:0000256" key="16">
    <source>
        <dbReference type="SAM" id="SignalP"/>
    </source>
</evidence>
<reference evidence="18 19" key="1">
    <citation type="submission" date="2019-02" db="EMBL/GenBank/DDBJ databases">
        <title>Genome sequencing of the rare red list fungi Phellinidium pouzarii.</title>
        <authorList>
            <person name="Buettner E."/>
            <person name="Kellner H."/>
        </authorList>
    </citation>
    <scope>NUCLEOTIDE SEQUENCE [LARGE SCALE GENOMIC DNA]</scope>
    <source>
        <strain evidence="18 19">DSM 108285</strain>
    </source>
</reference>
<evidence type="ECO:0000256" key="8">
    <source>
        <dbReference type="ARBA" id="ARBA00022729"/>
    </source>
</evidence>
<dbReference type="SUPFAM" id="SSF52743">
    <property type="entry name" value="Subtilisin-like"/>
    <property type="match status" value="1"/>
</dbReference>